<feature type="domain" description="Large ribosomal subunit protein bL25 L25" evidence="7">
    <location>
        <begin position="6"/>
        <end position="90"/>
    </location>
</feature>
<keyword evidence="1 5" id="KW-0699">rRNA-binding</keyword>
<dbReference type="Gene3D" id="2.170.120.20">
    <property type="entry name" value="Ribosomal protein L25, beta domain"/>
    <property type="match status" value="1"/>
</dbReference>
<dbReference type="InterPro" id="IPR020930">
    <property type="entry name" value="Ribosomal_uL5_bac-type"/>
</dbReference>
<comment type="similarity">
    <text evidence="5">Belongs to the bacterial ribosomal protein bL25 family. CTC subfamily.</text>
</comment>
<dbReference type="NCBIfam" id="NF004131">
    <property type="entry name" value="PRK05618.2-1"/>
    <property type="match status" value="1"/>
</dbReference>
<dbReference type="InterPro" id="IPR029751">
    <property type="entry name" value="Ribosomal_L25_dom"/>
</dbReference>
<comment type="caution">
    <text evidence="9">The sequence shown here is derived from an EMBL/GenBank/DDBJ whole genome shotgun (WGS) entry which is preliminary data.</text>
</comment>
<dbReference type="GO" id="GO:0006412">
    <property type="term" value="P:translation"/>
    <property type="evidence" value="ECO:0007669"/>
    <property type="project" value="UniProtKB-UniRule"/>
</dbReference>
<evidence type="ECO:0000256" key="6">
    <source>
        <dbReference type="SAM" id="MobiDB-lite"/>
    </source>
</evidence>
<keyword evidence="4 5" id="KW-0687">Ribonucleoprotein</keyword>
<feature type="region of interest" description="Disordered" evidence="6">
    <location>
        <begin position="183"/>
        <end position="205"/>
    </location>
</feature>
<dbReference type="PANTHER" id="PTHR33284:SF1">
    <property type="entry name" value="RIBOSOMAL PROTEIN L25_GLN-TRNA SYNTHETASE, ANTI-CODON-BINDING DOMAIN-CONTAINING PROTEIN"/>
    <property type="match status" value="1"/>
</dbReference>
<feature type="compositionally biased region" description="Acidic residues" evidence="6">
    <location>
        <begin position="184"/>
        <end position="205"/>
    </location>
</feature>
<dbReference type="GO" id="GO:0003735">
    <property type="term" value="F:structural constituent of ribosome"/>
    <property type="evidence" value="ECO:0007669"/>
    <property type="project" value="InterPro"/>
</dbReference>
<dbReference type="NCBIfam" id="TIGR00731">
    <property type="entry name" value="bL25_bact_ctc"/>
    <property type="match status" value="1"/>
</dbReference>
<dbReference type="Proteomes" id="UP000675781">
    <property type="component" value="Unassembled WGS sequence"/>
</dbReference>
<dbReference type="Pfam" id="PF01386">
    <property type="entry name" value="Ribosomal_L25p"/>
    <property type="match status" value="1"/>
</dbReference>
<dbReference type="InterPro" id="IPR020056">
    <property type="entry name" value="Rbsml_bL25/Gln-tRNA_synth_N"/>
</dbReference>
<evidence type="ECO:0000256" key="3">
    <source>
        <dbReference type="ARBA" id="ARBA00022980"/>
    </source>
</evidence>
<sequence>MSEIKISAEARENFGKGAARQLRRDGRIPAVLYGHKEEVVHLSLPEHELFLALKTPNVLLNLDLGGKSQLAIPKAVQKDPVRRTLEHVDLLLVRRGEKVTVDVPVITTGEIAPGGLLELVSTSLSVEAEATHIPASFEVSVQGLEEGTQVLAGQVNLPNGVTLVTDAEAVVVHVLTPAATLVEEPAEEEAGEGDEAEAEAGADSE</sequence>
<dbReference type="EMBL" id="JAGSOG010000005">
    <property type="protein sequence ID" value="MBR7831999.1"/>
    <property type="molecule type" value="Genomic_DNA"/>
</dbReference>
<evidence type="ECO:0000256" key="5">
    <source>
        <dbReference type="HAMAP-Rule" id="MF_01334"/>
    </source>
</evidence>
<evidence type="ECO:0000313" key="9">
    <source>
        <dbReference type="EMBL" id="MBR7831999.1"/>
    </source>
</evidence>
<evidence type="ECO:0000256" key="2">
    <source>
        <dbReference type="ARBA" id="ARBA00022884"/>
    </source>
</evidence>
<keyword evidence="10" id="KW-1185">Reference proteome</keyword>
<dbReference type="GO" id="GO:0022625">
    <property type="term" value="C:cytosolic large ribosomal subunit"/>
    <property type="evidence" value="ECO:0007669"/>
    <property type="project" value="TreeGrafter"/>
</dbReference>
<accession>A0A941EMZ2</accession>
<proteinExistence type="inferred from homology"/>
<dbReference type="GO" id="GO:0008097">
    <property type="term" value="F:5S rRNA binding"/>
    <property type="evidence" value="ECO:0007669"/>
    <property type="project" value="InterPro"/>
</dbReference>
<organism evidence="9 10">
    <name type="scientific">Actinospica durhamensis</name>
    <dbReference type="NCBI Taxonomy" id="1508375"/>
    <lineage>
        <taxon>Bacteria</taxon>
        <taxon>Bacillati</taxon>
        <taxon>Actinomycetota</taxon>
        <taxon>Actinomycetes</taxon>
        <taxon>Catenulisporales</taxon>
        <taxon>Actinospicaceae</taxon>
        <taxon>Actinospica</taxon>
    </lineage>
</organism>
<dbReference type="InterPro" id="IPR037121">
    <property type="entry name" value="Ribosomal_bL25_C"/>
</dbReference>
<reference evidence="9" key="1">
    <citation type="submission" date="2021-04" db="EMBL/GenBank/DDBJ databases">
        <title>Genome based classification of Actinospica acidithermotolerans sp. nov., an actinobacterium isolated from an Indonesian hot spring.</title>
        <authorList>
            <person name="Kusuma A.B."/>
            <person name="Putra K.E."/>
            <person name="Nafisah S."/>
            <person name="Loh J."/>
            <person name="Nouioui I."/>
            <person name="Goodfellow M."/>
        </authorList>
    </citation>
    <scope>NUCLEOTIDE SEQUENCE</scope>
    <source>
        <strain evidence="9">CSCA 57</strain>
    </source>
</reference>
<evidence type="ECO:0000259" key="7">
    <source>
        <dbReference type="Pfam" id="PF01386"/>
    </source>
</evidence>
<dbReference type="Gene3D" id="2.40.240.10">
    <property type="entry name" value="Ribosomal Protein L25, Chain P"/>
    <property type="match status" value="1"/>
</dbReference>
<protein>
    <recommendedName>
        <fullName evidence="5">Large ribosomal subunit protein bL25</fullName>
    </recommendedName>
    <alternativeName>
        <fullName evidence="5">General stress protein CTC</fullName>
    </alternativeName>
</protein>
<evidence type="ECO:0000256" key="4">
    <source>
        <dbReference type="ARBA" id="ARBA00023274"/>
    </source>
</evidence>
<keyword evidence="3 5" id="KW-0689">Ribosomal protein</keyword>
<dbReference type="CDD" id="cd00495">
    <property type="entry name" value="Ribosomal_L25_TL5_CTC"/>
    <property type="match status" value="1"/>
</dbReference>
<feature type="domain" description="Large ribosomal subunit protein bL25 beta" evidence="8">
    <location>
        <begin position="98"/>
        <end position="177"/>
    </location>
</feature>
<comment type="function">
    <text evidence="5">This is one of the proteins that binds to the 5S RNA in the ribosome where it forms part of the central protuberance.</text>
</comment>
<keyword evidence="2 5" id="KW-0694">RNA-binding</keyword>
<evidence type="ECO:0000313" key="10">
    <source>
        <dbReference type="Proteomes" id="UP000675781"/>
    </source>
</evidence>
<dbReference type="InterPro" id="IPR011035">
    <property type="entry name" value="Ribosomal_bL25/Gln-tRNA_synth"/>
</dbReference>
<dbReference type="AlphaFoldDB" id="A0A941EMZ2"/>
<dbReference type="RefSeq" id="WP_212526533.1">
    <property type="nucleotide sequence ID" value="NZ_JAGSOG010000005.1"/>
</dbReference>
<evidence type="ECO:0000259" key="8">
    <source>
        <dbReference type="Pfam" id="PF14693"/>
    </source>
</evidence>
<name>A0A941EMZ2_9ACTN</name>
<dbReference type="InterPro" id="IPR020057">
    <property type="entry name" value="Ribosomal_bL25_b-dom"/>
</dbReference>
<dbReference type="Pfam" id="PF14693">
    <property type="entry name" value="Ribosomal_TL5_C"/>
    <property type="match status" value="1"/>
</dbReference>
<evidence type="ECO:0000256" key="1">
    <source>
        <dbReference type="ARBA" id="ARBA00022730"/>
    </source>
</evidence>
<dbReference type="PANTHER" id="PTHR33284">
    <property type="entry name" value="RIBOSOMAL PROTEIN L25/GLN-TRNA SYNTHETASE, ANTI-CODON-BINDING DOMAIN-CONTAINING PROTEIN"/>
    <property type="match status" value="1"/>
</dbReference>
<dbReference type="SUPFAM" id="SSF50715">
    <property type="entry name" value="Ribosomal protein L25-like"/>
    <property type="match status" value="1"/>
</dbReference>
<comment type="subunit">
    <text evidence="5">Part of the 50S ribosomal subunit; part of the 5S rRNA/L5/L18/L25 subcomplex. Contacts the 5S rRNA. Binds to the 5S rRNA independently of L5 and L18.</text>
</comment>
<dbReference type="InterPro" id="IPR001021">
    <property type="entry name" value="Ribosomal_bL25_long"/>
</dbReference>
<gene>
    <name evidence="5" type="primary">rplY</name>
    <name evidence="5" type="synonym">ctc</name>
    <name evidence="9" type="ORF">KDL01_01940</name>
</gene>
<dbReference type="HAMAP" id="MF_01334">
    <property type="entry name" value="Ribosomal_bL25_CTC"/>
    <property type="match status" value="1"/>
</dbReference>